<dbReference type="SUPFAM" id="SSF46689">
    <property type="entry name" value="Homeodomain-like"/>
    <property type="match status" value="1"/>
</dbReference>
<sequence length="142" mass="15512">MTDINSELKARLVVGRKQDGRCRYDPQAKRELIEACLVPGVSVARLALEHGLNANLLRSWVSVYKRKCDGTAIVPASRTAKPTPAAFIPVIAGQERPKEAVPRLQVRLPNGVKIELNDARDDQVLSLLQALSTLPCSDSTKS</sequence>
<dbReference type="NCBIfam" id="NF047595">
    <property type="entry name" value="IS66_ISRel24_TnpA"/>
    <property type="match status" value="1"/>
</dbReference>
<reference evidence="2" key="1">
    <citation type="submission" date="2017-01" db="EMBL/GenBank/DDBJ databases">
        <title>Genome Analysis of Deinococcus marmoris KOPRI26562.</title>
        <authorList>
            <person name="Kim J.H."/>
            <person name="Oh H.-M."/>
        </authorList>
    </citation>
    <scope>NUCLEOTIDE SEQUENCE [LARGE SCALE GENOMIC DNA]</scope>
    <source>
        <strain evidence="2">PAMC 26633</strain>
    </source>
</reference>
<dbReference type="OrthoDB" id="9800877at2"/>
<dbReference type="GO" id="GO:0006313">
    <property type="term" value="P:DNA transposition"/>
    <property type="evidence" value="ECO:0007669"/>
    <property type="project" value="InterPro"/>
</dbReference>
<dbReference type="GO" id="GO:0004803">
    <property type="term" value="F:transposase activity"/>
    <property type="evidence" value="ECO:0007669"/>
    <property type="project" value="InterPro"/>
</dbReference>
<dbReference type="Proteomes" id="UP000214720">
    <property type="component" value="Unassembled WGS sequence"/>
</dbReference>
<dbReference type="InterPro" id="IPR009057">
    <property type="entry name" value="Homeodomain-like_sf"/>
</dbReference>
<comment type="caution">
    <text evidence="1">The sequence shown here is derived from an EMBL/GenBank/DDBJ whole genome shotgun (WGS) entry which is preliminary data.</text>
</comment>
<dbReference type="EMBL" id="MTHB01000265">
    <property type="protein sequence ID" value="OXC72700.1"/>
    <property type="molecule type" value="Genomic_DNA"/>
</dbReference>
<dbReference type="Pfam" id="PF01527">
    <property type="entry name" value="HTH_Tnp_1"/>
    <property type="match status" value="1"/>
</dbReference>
<protein>
    <submittedName>
        <fullName evidence="1">Transposase IS3/IS911</fullName>
    </submittedName>
</protein>
<name>A0A226WPE7_CABSO</name>
<accession>A0A226WPE7</accession>
<proteinExistence type="predicted"/>
<dbReference type="GO" id="GO:0003677">
    <property type="term" value="F:DNA binding"/>
    <property type="evidence" value="ECO:0007669"/>
    <property type="project" value="InterPro"/>
</dbReference>
<dbReference type="RefSeq" id="WP_089165491.1">
    <property type="nucleotide sequence ID" value="NZ_MTHB01000265.1"/>
</dbReference>
<evidence type="ECO:0000313" key="2">
    <source>
        <dbReference type="Proteomes" id="UP000214720"/>
    </source>
</evidence>
<dbReference type="AlphaFoldDB" id="A0A226WPE7"/>
<gene>
    <name evidence="1" type="ORF">BSU04_40455</name>
</gene>
<dbReference type="InterPro" id="IPR002514">
    <property type="entry name" value="Transposase_8"/>
</dbReference>
<evidence type="ECO:0000313" key="1">
    <source>
        <dbReference type="EMBL" id="OXC72700.1"/>
    </source>
</evidence>
<organism evidence="1 2">
    <name type="scientific">Caballeronia sordidicola</name>
    <name type="common">Burkholderia sordidicola</name>
    <dbReference type="NCBI Taxonomy" id="196367"/>
    <lineage>
        <taxon>Bacteria</taxon>
        <taxon>Pseudomonadati</taxon>
        <taxon>Pseudomonadota</taxon>
        <taxon>Betaproteobacteria</taxon>
        <taxon>Burkholderiales</taxon>
        <taxon>Burkholderiaceae</taxon>
        <taxon>Caballeronia</taxon>
    </lineage>
</organism>